<evidence type="ECO:0000256" key="8">
    <source>
        <dbReference type="RuleBase" id="RU003870"/>
    </source>
</evidence>
<dbReference type="AlphaFoldDB" id="A0A7W4Z5F3"/>
<dbReference type="FunFam" id="3.90.930.12:FF:000002">
    <property type="entry name" value="50S ribosomal protein L6"/>
    <property type="match status" value="1"/>
</dbReference>
<evidence type="ECO:0000313" key="11">
    <source>
        <dbReference type="Proteomes" id="UP000537130"/>
    </source>
</evidence>
<dbReference type="SUPFAM" id="SSF56053">
    <property type="entry name" value="Ribosomal protein L6"/>
    <property type="match status" value="2"/>
</dbReference>
<feature type="domain" description="Large ribosomal subunit protein uL6 alpha-beta" evidence="9">
    <location>
        <begin position="90"/>
        <end position="163"/>
    </location>
</feature>
<dbReference type="HAMAP" id="MF_01365_B">
    <property type="entry name" value="Ribosomal_uL6_B"/>
    <property type="match status" value="1"/>
</dbReference>
<dbReference type="InterPro" id="IPR019906">
    <property type="entry name" value="Ribosomal_uL6_bac-type"/>
</dbReference>
<dbReference type="PANTHER" id="PTHR11655">
    <property type="entry name" value="60S/50S RIBOSOMAL PROTEIN L6/L9"/>
    <property type="match status" value="1"/>
</dbReference>
<dbReference type="FunFam" id="3.90.930.12:FF:000001">
    <property type="entry name" value="50S ribosomal protein L6"/>
    <property type="match status" value="1"/>
</dbReference>
<dbReference type="PANTHER" id="PTHR11655:SF14">
    <property type="entry name" value="LARGE RIBOSOMAL SUBUNIT PROTEIN UL6M"/>
    <property type="match status" value="1"/>
</dbReference>
<name>A0A7W4Z5F3_9GAMM</name>
<keyword evidence="5 6" id="KW-0687">Ribonucleoprotein</keyword>
<proteinExistence type="inferred from homology"/>
<dbReference type="GO" id="GO:0022625">
    <property type="term" value="C:cytosolic large ribosomal subunit"/>
    <property type="evidence" value="ECO:0007669"/>
    <property type="project" value="UniProtKB-UniRule"/>
</dbReference>
<sequence>MSRVAKDPVSIPKGVEVKLNGSDIAVKGSNGNLTMVINDAVEVKQEDDTLVFAPRDEKTSWAMAGTTRALVNNMVVGVSQGFERKLELNGVGYRAKASGKTVNLTLGFSHPIDYQLPEGVTADTPTQTEIVLKSADKQLLGQVASEIRAFRPPEPYKGKGVRYADEYVRRKEAKKK</sequence>
<dbReference type="InterPro" id="IPR036789">
    <property type="entry name" value="Ribosomal_uL6-like_a/b-dom_sf"/>
</dbReference>
<dbReference type="InterPro" id="IPR020040">
    <property type="entry name" value="Ribosomal_uL6_a/b-dom"/>
</dbReference>
<comment type="function">
    <text evidence="6 8">This protein binds to the 23S rRNA, and is important in its secondary structure. It is located near the subunit interface in the base of the L7/L12 stalk, and near the tRNA binding site of the peptidyltransferase center.</text>
</comment>
<dbReference type="GO" id="GO:0003735">
    <property type="term" value="F:structural constituent of ribosome"/>
    <property type="evidence" value="ECO:0007669"/>
    <property type="project" value="UniProtKB-UniRule"/>
</dbReference>
<evidence type="ECO:0000256" key="2">
    <source>
        <dbReference type="ARBA" id="ARBA00022730"/>
    </source>
</evidence>
<dbReference type="Proteomes" id="UP000537130">
    <property type="component" value="Unassembled WGS sequence"/>
</dbReference>
<dbReference type="Gene3D" id="3.90.930.12">
    <property type="entry name" value="Ribosomal protein L6, alpha-beta domain"/>
    <property type="match status" value="2"/>
</dbReference>
<evidence type="ECO:0000256" key="7">
    <source>
        <dbReference type="RuleBase" id="RU003869"/>
    </source>
</evidence>
<evidence type="ECO:0000256" key="3">
    <source>
        <dbReference type="ARBA" id="ARBA00022884"/>
    </source>
</evidence>
<dbReference type="RefSeq" id="WP_183410234.1">
    <property type="nucleotide sequence ID" value="NZ_JACHWY010000002.1"/>
</dbReference>
<comment type="subunit">
    <text evidence="6">Part of the 50S ribosomal subunit.</text>
</comment>
<dbReference type="InterPro" id="IPR000702">
    <property type="entry name" value="Ribosomal_uL6-like"/>
</dbReference>
<evidence type="ECO:0000256" key="6">
    <source>
        <dbReference type="HAMAP-Rule" id="MF_01365"/>
    </source>
</evidence>
<dbReference type="GO" id="GO:0002181">
    <property type="term" value="P:cytoplasmic translation"/>
    <property type="evidence" value="ECO:0007669"/>
    <property type="project" value="TreeGrafter"/>
</dbReference>
<evidence type="ECO:0000256" key="1">
    <source>
        <dbReference type="ARBA" id="ARBA00009356"/>
    </source>
</evidence>
<dbReference type="PRINTS" id="PR00059">
    <property type="entry name" value="RIBOSOMALL6"/>
</dbReference>
<accession>A0A7W4Z5F3</accession>
<keyword evidence="11" id="KW-1185">Reference proteome</keyword>
<gene>
    <name evidence="6" type="primary">rplF</name>
    <name evidence="10" type="ORF">FHR99_001715</name>
</gene>
<comment type="caution">
    <text evidence="10">The sequence shown here is derived from an EMBL/GenBank/DDBJ whole genome shotgun (WGS) entry which is preliminary data.</text>
</comment>
<keyword evidence="4 6" id="KW-0689">Ribosomal protein</keyword>
<comment type="similarity">
    <text evidence="1 6 7">Belongs to the universal ribosomal protein uL6 family.</text>
</comment>
<feature type="domain" description="Large ribosomal subunit protein uL6 alpha-beta" evidence="9">
    <location>
        <begin position="11"/>
        <end position="81"/>
    </location>
</feature>
<organism evidence="10 11">
    <name type="scientific">Litorivivens lipolytica</name>
    <dbReference type="NCBI Taxonomy" id="1524264"/>
    <lineage>
        <taxon>Bacteria</taxon>
        <taxon>Pseudomonadati</taxon>
        <taxon>Pseudomonadota</taxon>
        <taxon>Gammaproteobacteria</taxon>
        <taxon>Litorivivens</taxon>
    </lineage>
</organism>
<keyword evidence="3 6" id="KW-0694">RNA-binding</keyword>
<keyword evidence="2 6" id="KW-0699">rRNA-binding</keyword>
<dbReference type="EMBL" id="JACHWY010000002">
    <property type="protein sequence ID" value="MBB3047449.1"/>
    <property type="molecule type" value="Genomic_DNA"/>
</dbReference>
<evidence type="ECO:0000313" key="10">
    <source>
        <dbReference type="EMBL" id="MBB3047449.1"/>
    </source>
</evidence>
<evidence type="ECO:0000259" key="9">
    <source>
        <dbReference type="Pfam" id="PF00347"/>
    </source>
</evidence>
<evidence type="ECO:0000256" key="4">
    <source>
        <dbReference type="ARBA" id="ARBA00022980"/>
    </source>
</evidence>
<protein>
    <recommendedName>
        <fullName evidence="6">Large ribosomal subunit protein uL6</fullName>
    </recommendedName>
</protein>
<dbReference type="PROSITE" id="PS00525">
    <property type="entry name" value="RIBOSOMAL_L6_1"/>
    <property type="match status" value="1"/>
</dbReference>
<dbReference type="NCBIfam" id="TIGR03654">
    <property type="entry name" value="L6_bact"/>
    <property type="match status" value="1"/>
</dbReference>
<dbReference type="GO" id="GO:0019843">
    <property type="term" value="F:rRNA binding"/>
    <property type="evidence" value="ECO:0007669"/>
    <property type="project" value="UniProtKB-UniRule"/>
</dbReference>
<evidence type="ECO:0000256" key="5">
    <source>
        <dbReference type="ARBA" id="ARBA00023274"/>
    </source>
</evidence>
<dbReference type="Pfam" id="PF00347">
    <property type="entry name" value="Ribosomal_L6"/>
    <property type="match status" value="2"/>
</dbReference>
<dbReference type="InterPro" id="IPR002358">
    <property type="entry name" value="Ribosomal_uL6_CS"/>
</dbReference>
<dbReference type="PIRSF" id="PIRSF002162">
    <property type="entry name" value="Ribosomal_L6"/>
    <property type="match status" value="1"/>
</dbReference>
<reference evidence="10 11" key="1">
    <citation type="submission" date="2020-08" db="EMBL/GenBank/DDBJ databases">
        <title>Genomic Encyclopedia of Type Strains, Phase III (KMG-III): the genomes of soil and plant-associated and newly described type strains.</title>
        <authorList>
            <person name="Whitman W."/>
        </authorList>
    </citation>
    <scope>NUCLEOTIDE SEQUENCE [LARGE SCALE GENOMIC DNA]</scope>
    <source>
        <strain evidence="10 11">CECT 8654</strain>
    </source>
</reference>